<keyword evidence="3" id="KW-0378">Hydrolase</keyword>
<feature type="domain" description="CAAX prenyl protease 2/Lysostaphin resistance protein A-like" evidence="2">
    <location>
        <begin position="47"/>
        <end position="139"/>
    </location>
</feature>
<evidence type="ECO:0000313" key="4">
    <source>
        <dbReference type="Proteomes" id="UP000314011"/>
    </source>
</evidence>
<gene>
    <name evidence="3" type="ORF">FHY64_10300</name>
</gene>
<feature type="transmembrane region" description="Helical" evidence="1">
    <location>
        <begin position="74"/>
        <end position="95"/>
    </location>
</feature>
<dbReference type="RefSeq" id="WP_140194326.1">
    <property type="nucleotide sequence ID" value="NZ_CP065915.1"/>
</dbReference>
<accession>A0A5C5GFV7</accession>
<proteinExistence type="predicted"/>
<keyword evidence="3" id="KW-0482">Metalloprotease</keyword>
<dbReference type="GO" id="GO:0006508">
    <property type="term" value="P:proteolysis"/>
    <property type="evidence" value="ECO:0007669"/>
    <property type="project" value="UniProtKB-KW"/>
</dbReference>
<keyword evidence="3" id="KW-0645">Protease</keyword>
<keyword evidence="1" id="KW-0812">Transmembrane</keyword>
<keyword evidence="1" id="KW-0472">Membrane</keyword>
<feature type="transmembrane region" description="Helical" evidence="1">
    <location>
        <begin position="107"/>
        <end position="124"/>
    </location>
</feature>
<dbReference type="GO" id="GO:0080120">
    <property type="term" value="P:CAAX-box protein maturation"/>
    <property type="evidence" value="ECO:0007669"/>
    <property type="project" value="UniProtKB-ARBA"/>
</dbReference>
<organism evidence="3 4">
    <name type="scientific">Pelagovum pacificum</name>
    <dbReference type="NCBI Taxonomy" id="2588711"/>
    <lineage>
        <taxon>Bacteria</taxon>
        <taxon>Pseudomonadati</taxon>
        <taxon>Pseudomonadota</taxon>
        <taxon>Alphaproteobacteria</taxon>
        <taxon>Rhodobacterales</taxon>
        <taxon>Paracoccaceae</taxon>
        <taxon>Pelagovum</taxon>
    </lineage>
</organism>
<evidence type="ECO:0000259" key="2">
    <source>
        <dbReference type="Pfam" id="PF02517"/>
    </source>
</evidence>
<sequence>MTGRRRDWLEAAAMLAAIVLVALILNRFSGFPGQLQPNVDVSRAKQAALALLVPAIAEELVFRGPLLRPRLRSLPVAALLLATYLAWHPLAAWLFRPAMVPLFTDPAFLALTATLGLSATLSTWRSGTLLPAITLHWLTVAAWILGWGGPEG</sequence>
<dbReference type="EMBL" id="VFFF01000001">
    <property type="protein sequence ID" value="TNY33638.1"/>
    <property type="molecule type" value="Genomic_DNA"/>
</dbReference>
<dbReference type="GO" id="GO:0008237">
    <property type="term" value="F:metallopeptidase activity"/>
    <property type="evidence" value="ECO:0007669"/>
    <property type="project" value="UniProtKB-KW"/>
</dbReference>
<keyword evidence="1" id="KW-1133">Transmembrane helix</keyword>
<evidence type="ECO:0000256" key="1">
    <source>
        <dbReference type="SAM" id="Phobius"/>
    </source>
</evidence>
<dbReference type="AlphaFoldDB" id="A0A5C5GFV7"/>
<feature type="transmembrane region" description="Helical" evidence="1">
    <location>
        <begin position="129"/>
        <end position="149"/>
    </location>
</feature>
<dbReference type="OrthoDB" id="193898at2"/>
<comment type="caution">
    <text evidence="3">The sequence shown here is derived from an EMBL/GenBank/DDBJ whole genome shotgun (WGS) entry which is preliminary data.</text>
</comment>
<dbReference type="Proteomes" id="UP000314011">
    <property type="component" value="Unassembled WGS sequence"/>
</dbReference>
<reference evidence="3 4" key="1">
    <citation type="submission" date="2019-06" db="EMBL/GenBank/DDBJ databases">
        <title>Genome of new Rhodobacteraceae sp. SM1903.</title>
        <authorList>
            <person name="Ren X."/>
        </authorList>
    </citation>
    <scope>NUCLEOTIDE SEQUENCE [LARGE SCALE GENOMIC DNA]</scope>
    <source>
        <strain evidence="3 4">SM1903</strain>
    </source>
</reference>
<protein>
    <submittedName>
        <fullName evidence="3">CPBP family intramembrane metalloprotease</fullName>
    </submittedName>
</protein>
<dbReference type="Pfam" id="PF02517">
    <property type="entry name" value="Rce1-like"/>
    <property type="match status" value="1"/>
</dbReference>
<dbReference type="InterPro" id="IPR003675">
    <property type="entry name" value="Rce1/LyrA-like_dom"/>
</dbReference>
<keyword evidence="4" id="KW-1185">Reference proteome</keyword>
<evidence type="ECO:0000313" key="3">
    <source>
        <dbReference type="EMBL" id="TNY33638.1"/>
    </source>
</evidence>
<feature type="transmembrane region" description="Helical" evidence="1">
    <location>
        <begin position="7"/>
        <end position="26"/>
    </location>
</feature>
<dbReference type="GO" id="GO:0004175">
    <property type="term" value="F:endopeptidase activity"/>
    <property type="evidence" value="ECO:0007669"/>
    <property type="project" value="UniProtKB-ARBA"/>
</dbReference>
<name>A0A5C5GFV7_9RHOB</name>